<dbReference type="EMBL" id="CP117267">
    <property type="protein sequence ID" value="WFS22167.1"/>
    <property type="molecule type" value="Genomic_DNA"/>
</dbReference>
<comment type="subcellular location">
    <subcellularLocation>
        <location evidence="6">Cell inner membrane</location>
    </subcellularLocation>
    <subcellularLocation>
        <location evidence="1">Cell membrane</location>
        <topology evidence="1">Single-pass membrane protein</topology>
    </subcellularLocation>
</comment>
<proteinExistence type="inferred from homology"/>
<evidence type="ECO:0000256" key="3">
    <source>
        <dbReference type="ARBA" id="ARBA00022692"/>
    </source>
</evidence>
<keyword evidence="6" id="KW-0135">Cellulose biosynthesis</keyword>
<dbReference type="Pfam" id="PF03170">
    <property type="entry name" value="BcsB"/>
    <property type="match status" value="2"/>
</dbReference>
<dbReference type="Proteomes" id="UP000318939">
    <property type="component" value="Chromosome"/>
</dbReference>
<keyword evidence="4 6" id="KW-1133">Transmembrane helix</keyword>
<evidence type="ECO:0000256" key="2">
    <source>
        <dbReference type="ARBA" id="ARBA00022475"/>
    </source>
</evidence>
<evidence type="ECO:0000256" key="6">
    <source>
        <dbReference type="RuleBase" id="RU365021"/>
    </source>
</evidence>
<dbReference type="InterPro" id="IPR018513">
    <property type="entry name" value="Cell_synthase_bac"/>
</dbReference>
<keyword evidence="6" id="KW-0973">c-di-GMP</keyword>
<feature type="chain" id="PRO_5044965604" description="Cyclic di-GMP-binding protein" evidence="6">
    <location>
        <begin position="18"/>
        <end position="776"/>
    </location>
</feature>
<keyword evidence="8" id="KW-1185">Reference proteome</keyword>
<evidence type="ECO:0000313" key="7">
    <source>
        <dbReference type="EMBL" id="WFS22167.1"/>
    </source>
</evidence>
<evidence type="ECO:0000313" key="8">
    <source>
        <dbReference type="Proteomes" id="UP000318939"/>
    </source>
</evidence>
<organism evidence="7 8">
    <name type="scientific">Rhizobium rhododendri</name>
    <dbReference type="NCBI Taxonomy" id="2506430"/>
    <lineage>
        <taxon>Bacteria</taxon>
        <taxon>Pseudomonadati</taxon>
        <taxon>Pseudomonadota</taxon>
        <taxon>Alphaproteobacteria</taxon>
        <taxon>Hyphomicrobiales</taxon>
        <taxon>Rhizobiaceae</taxon>
        <taxon>Rhizobium/Agrobacterium group</taxon>
        <taxon>Rhizobium</taxon>
    </lineage>
</organism>
<sequence length="776" mass="82289">MNSLARYKLALAGAAFAVVCDASLAHSQQAFSLGTAPAAHSSDKMSVETDDRNLRRIGADRRGMFFNGESTSNEYPFYALPSEIAGSAKLVLWMQTAISAAPENSSMRVFVNDQDVGSIKLQSGAPYRVEMKVPNGVIQPGYNAVSILVDQKHRVDCSIDATYELWTQIDPERSGFVFSEGGRLMGDTMPDLIARGGMIDGRTAIQGSIAPGATGTDYNRTITAIEALTIIGNFDRPAVSIGQQAADDRSIGVVVGTRGTVAEILGQQADSILKDGINVLPAGHGKGQTLVVTGRTAADVDASLEILKAEAEKGQSDGTPQGLRALANSKGRLLSPGSTVPLRNLGLIAEPFSGRLYKQQINFSMPSDFYPGDYGSLVLHLSAQYAANLSRDAELIVRANDETVADINLGSSRSGLIDDQRLPVPLSKLRPGENTIQFEARLPVPADVTCDPVGKGGEDRPRLLVLGKSFLEVPQFARVGRYPDIAALVSGSAFDERVGSAPIALYVPNLNSTALSAAASFMAKMAYSSGHILPVNVTATVPDLHQPNVMAFGTFSQLPSDVVTPTGLDLSTRITSPGPAINAPTQEVASALSFRDTKDTAPATGTDGDVTGQMLGYVGQIKTVLTDRVGAQIDKLRHEVSAMGQPEEVRYQPKAETALLIAQKDMKGAAGVWTVVASPSEQGLTATVDAIMDRSTWTRLNGSVQAFSTTGQVIDEIAPSKVALFQTQPANAGNLRLIVAGWFSHHVLEYTLAQIIAALLLGASTFLLLKLGRPKW</sequence>
<feature type="transmembrane region" description="Helical" evidence="6">
    <location>
        <begin position="750"/>
        <end position="769"/>
    </location>
</feature>
<keyword evidence="2 6" id="KW-1003">Cell membrane</keyword>
<keyword evidence="5 6" id="KW-0472">Membrane</keyword>
<name>A0ABY8IEY4_9HYPH</name>
<dbReference type="PANTHER" id="PTHR39083">
    <property type="entry name" value="CYCLIC DI-GMP-BINDING PROTEIN"/>
    <property type="match status" value="1"/>
</dbReference>
<evidence type="ECO:0000256" key="5">
    <source>
        <dbReference type="ARBA" id="ARBA00023136"/>
    </source>
</evidence>
<keyword evidence="3 6" id="KW-0812">Transmembrane</keyword>
<keyword evidence="6" id="KW-0732">Signal</keyword>
<reference evidence="7" key="2">
    <citation type="journal article" date="2023" name="MicrobiologyOpen">
        <title>Genomics of the tumorigenes clade of the family Rhizobiaceae and description of Rhizobium rhododendri sp. nov.</title>
        <authorList>
            <person name="Kuzmanovic N."/>
            <person name="diCenzo G.C."/>
            <person name="Bunk B."/>
            <person name="Sproeer C."/>
            <person name="Fruehling A."/>
            <person name="Neumann-Schaal M."/>
            <person name="Overmann J."/>
            <person name="Smalla K."/>
        </authorList>
    </citation>
    <scope>NUCLEOTIDE SEQUENCE</scope>
    <source>
        <strain evidence="7">Rho-6.2</strain>
    </source>
</reference>
<comment type="similarity">
    <text evidence="6">Belongs to the AcsB/BcsB family.</text>
</comment>
<dbReference type="PANTHER" id="PTHR39083:SF1">
    <property type="entry name" value="CYCLIC DI-GMP-BINDING PROTEIN"/>
    <property type="match status" value="1"/>
</dbReference>
<feature type="signal peptide" evidence="6">
    <location>
        <begin position="1"/>
        <end position="17"/>
    </location>
</feature>
<protein>
    <recommendedName>
        <fullName evidence="6">Cyclic di-GMP-binding protein</fullName>
    </recommendedName>
    <alternativeName>
        <fullName evidence="6">Cellulose synthase regulatory subunit</fullName>
    </alternativeName>
</protein>
<comment type="function">
    <text evidence="6">Binds the cellulose synthase activator, bis-(3'-5') cyclic diguanylic acid (c-di-GMP).</text>
</comment>
<dbReference type="RefSeq" id="WP_161990997.1">
    <property type="nucleotide sequence ID" value="NZ_CP117267.1"/>
</dbReference>
<accession>A0ABY8IEY4</accession>
<evidence type="ECO:0000256" key="4">
    <source>
        <dbReference type="ARBA" id="ARBA00022989"/>
    </source>
</evidence>
<dbReference type="Gene3D" id="2.60.120.260">
    <property type="entry name" value="Galactose-binding domain-like"/>
    <property type="match status" value="2"/>
</dbReference>
<gene>
    <name evidence="7" type="ORF">PR018_13500</name>
</gene>
<comment type="pathway">
    <text evidence="6">Glycan metabolism; bacterial cellulose biosynthesis.</text>
</comment>
<comment type="subunit">
    <text evidence="6">Tightly associated with the cellulose synthase catalytic subunit.</text>
</comment>
<evidence type="ECO:0000256" key="1">
    <source>
        <dbReference type="ARBA" id="ARBA00004162"/>
    </source>
</evidence>
<keyword evidence="6" id="KW-0997">Cell inner membrane</keyword>
<reference evidence="7" key="1">
    <citation type="journal article" date="2019" name="Phytopathology">
        <title>A Novel Group of Rhizobium tumorigenes-Like Agrobacteria Associated with Crown Gall Disease of Rhododendron and Blueberry.</title>
        <authorList>
            <person name="Kuzmanovic N."/>
            <person name="Behrens P."/>
            <person name="Idczak E."/>
            <person name="Wagner S."/>
            <person name="Gotz M."/>
            <person name="Sproer C."/>
            <person name="Bunk B."/>
            <person name="Overmann J."/>
            <person name="Smalla K."/>
        </authorList>
    </citation>
    <scope>NUCLEOTIDE SEQUENCE</scope>
    <source>
        <strain evidence="7">Rho-6.2</strain>
    </source>
</reference>